<accession>A0A0A9FYI6</accession>
<dbReference type="EMBL" id="GBRH01181632">
    <property type="protein sequence ID" value="JAE16264.1"/>
    <property type="molecule type" value="Transcribed_RNA"/>
</dbReference>
<reference evidence="1" key="1">
    <citation type="submission" date="2014-09" db="EMBL/GenBank/DDBJ databases">
        <authorList>
            <person name="Magalhaes I.L.F."/>
            <person name="Oliveira U."/>
            <person name="Santos F.R."/>
            <person name="Vidigal T.H.D.A."/>
            <person name="Brescovit A.D."/>
            <person name="Santos A.J."/>
        </authorList>
    </citation>
    <scope>NUCLEOTIDE SEQUENCE</scope>
    <source>
        <tissue evidence="1">Shoot tissue taken approximately 20 cm above the soil surface</tissue>
    </source>
</reference>
<dbReference type="AlphaFoldDB" id="A0A0A9FYI6"/>
<organism evidence="1">
    <name type="scientific">Arundo donax</name>
    <name type="common">Giant reed</name>
    <name type="synonym">Donax arundinaceus</name>
    <dbReference type="NCBI Taxonomy" id="35708"/>
    <lineage>
        <taxon>Eukaryota</taxon>
        <taxon>Viridiplantae</taxon>
        <taxon>Streptophyta</taxon>
        <taxon>Embryophyta</taxon>
        <taxon>Tracheophyta</taxon>
        <taxon>Spermatophyta</taxon>
        <taxon>Magnoliopsida</taxon>
        <taxon>Liliopsida</taxon>
        <taxon>Poales</taxon>
        <taxon>Poaceae</taxon>
        <taxon>PACMAD clade</taxon>
        <taxon>Arundinoideae</taxon>
        <taxon>Arundineae</taxon>
        <taxon>Arundo</taxon>
    </lineage>
</organism>
<evidence type="ECO:0000313" key="1">
    <source>
        <dbReference type="EMBL" id="JAE16264.1"/>
    </source>
</evidence>
<protein>
    <submittedName>
        <fullName evidence="1">Uncharacterized protein</fullName>
    </submittedName>
</protein>
<proteinExistence type="predicted"/>
<sequence>MIEFPHLKRKLPVIGWTTLNLLNVS</sequence>
<reference evidence="1" key="2">
    <citation type="journal article" date="2015" name="Data Brief">
        <title>Shoot transcriptome of the giant reed, Arundo donax.</title>
        <authorList>
            <person name="Barrero R.A."/>
            <person name="Guerrero F.D."/>
            <person name="Moolhuijzen P."/>
            <person name="Goolsby J.A."/>
            <person name="Tidwell J."/>
            <person name="Bellgard S.E."/>
            <person name="Bellgard M.I."/>
        </authorList>
    </citation>
    <scope>NUCLEOTIDE SEQUENCE</scope>
    <source>
        <tissue evidence="1">Shoot tissue taken approximately 20 cm above the soil surface</tissue>
    </source>
</reference>
<name>A0A0A9FYI6_ARUDO</name>